<dbReference type="AlphaFoldDB" id="A0A5B7SSB9"/>
<organism evidence="3 4">
    <name type="scientific">Aggregatimonas sangjinii</name>
    <dbReference type="NCBI Taxonomy" id="2583587"/>
    <lineage>
        <taxon>Bacteria</taxon>
        <taxon>Pseudomonadati</taxon>
        <taxon>Bacteroidota</taxon>
        <taxon>Flavobacteriia</taxon>
        <taxon>Flavobacteriales</taxon>
        <taxon>Flavobacteriaceae</taxon>
        <taxon>Aggregatimonas</taxon>
    </lineage>
</organism>
<dbReference type="Pfam" id="PF26374">
    <property type="entry name" value="Ulvan_lyaseC"/>
    <property type="match status" value="1"/>
</dbReference>
<accession>A0A5B7SSB9</accession>
<feature type="domain" description="Endo-acting ulvan lyase C-terminal" evidence="1">
    <location>
        <begin position="748"/>
        <end position="840"/>
    </location>
</feature>
<dbReference type="RefSeq" id="WP_138851906.1">
    <property type="nucleotide sequence ID" value="NZ_CP040710.1"/>
</dbReference>
<evidence type="ECO:0000313" key="4">
    <source>
        <dbReference type="Proteomes" id="UP000310017"/>
    </source>
</evidence>
<dbReference type="EMBL" id="CP040710">
    <property type="protein sequence ID" value="QCW99553.1"/>
    <property type="molecule type" value="Genomic_DNA"/>
</dbReference>
<dbReference type="OrthoDB" id="8732671at2"/>
<keyword evidence="4" id="KW-1185">Reference proteome</keyword>
<dbReference type="Gene3D" id="2.70.98.70">
    <property type="match status" value="1"/>
</dbReference>
<evidence type="ECO:0008006" key="5">
    <source>
        <dbReference type="Google" id="ProtNLM"/>
    </source>
</evidence>
<dbReference type="Pfam" id="PF26377">
    <property type="entry name" value="Ulvan_lyase_2nd"/>
    <property type="match status" value="1"/>
</dbReference>
<reference evidence="3 4" key="1">
    <citation type="submission" date="2019-05" db="EMBL/GenBank/DDBJ databases">
        <title>Genome sequencing of F202Z8.</title>
        <authorList>
            <person name="Kwon Y.M."/>
        </authorList>
    </citation>
    <scope>NUCLEOTIDE SEQUENCE [LARGE SCALE GENOMIC DNA]</scope>
    <source>
        <strain evidence="3 4">F202Z8</strain>
    </source>
</reference>
<dbReference type="InterPro" id="IPR058848">
    <property type="entry name" value="Ulvan_lyase_C"/>
</dbReference>
<dbReference type="Gene3D" id="1.50.10.100">
    <property type="entry name" value="Chondroitin AC/alginate lyase"/>
    <property type="match status" value="1"/>
</dbReference>
<dbReference type="Proteomes" id="UP000310017">
    <property type="component" value="Chromosome"/>
</dbReference>
<evidence type="ECO:0000259" key="2">
    <source>
        <dbReference type="Pfam" id="PF26377"/>
    </source>
</evidence>
<feature type="domain" description="Endo-acting ulvan lyase 2nd" evidence="2">
    <location>
        <begin position="293"/>
        <end position="428"/>
    </location>
</feature>
<gene>
    <name evidence="3" type="ORF">FGM00_05320</name>
</gene>
<name>A0A5B7SSB9_9FLAO</name>
<dbReference type="InterPro" id="IPR058849">
    <property type="entry name" value="Ulvan_lyase_2nd"/>
</dbReference>
<dbReference type="KEGG" id="asag:FGM00_05320"/>
<sequence>MIKVGRISRGNTKKLFLVVMLWFFSGLVHLSAQATERPFIWVKKGEREAILNKIEEYPVVASYYQDFMATTSKALASYQNNRKEYLYKLPFDWNKEEIGKIPPFLAFEKPQGQKGNTQDALVEYLRRAVDAGVLYYLTEDKKYAEYSGAILYSVMHGLLQIEPSENAFNGGWLYTNDHLREARILGAQLPIIYDFIHPYLTQGNQVFDFATGKMTTLKTSDAEAVFRTYIKLALEHGIIDCNWPILESASLVGNIMALDDTEERESMLRYFLRENTERQDALQKISDYFLEHEGIWPESLNYADGVSHYLTYLITLLSKYDFELRLGRKHQHILKSLGNSYAMTFPNRTETVLMGDGHREYEPNYFGYETAYYLATLENLENLKNTFGSLLTTAMRTEDYKRFKREKTTGTVFYNEPLRLLWFAPEIEGDVQEYPLPVTDALPFAGIVLQRNLSETKRPEDAFMSFVGGGHYVHGHATGMFMELYGKGFVLGSKAGRGRYRTELHENYYRLFASNNTVIVNGESQSEGGWANLKINTVRPVVMEPKPKEKNISPNHSFTVTSFRDDLGEKAEATQERTMGIVRTSPTTGFYVDVFRSKSALPNEFHDYIYHNVGESLELNLENSPLPLKADPERFSNSESKPWANNKVARHPGWHYFEAIETSEATTDNVTARFQAKNLGSEAIGMNAFMVGNKNREYTKALAPPTTEGPKPYRSEPTPTLVVRQKGETWSNPFAVLYEPTKGKSSHIKSVKALEAEGKFKGFKVIGNNNEKAVKHFILVLSGDEEAFVDTSEAIAFTGRYAVITVDNSDNLISAYIGHGAKLRYKNLSISTNSGKAAAVYISVKNGAFEVQCSEAITIAREGQKTKIYESTDNE</sequence>
<evidence type="ECO:0000259" key="1">
    <source>
        <dbReference type="Pfam" id="PF26374"/>
    </source>
</evidence>
<dbReference type="SUPFAM" id="SSF48230">
    <property type="entry name" value="Chondroitin AC/alginate lyase"/>
    <property type="match status" value="1"/>
</dbReference>
<dbReference type="InterPro" id="IPR008929">
    <property type="entry name" value="Chondroitin_lyas"/>
</dbReference>
<protein>
    <recommendedName>
        <fullName evidence="5">Heparinase II/III-like protein</fullName>
    </recommendedName>
</protein>
<proteinExistence type="predicted"/>
<evidence type="ECO:0000313" key="3">
    <source>
        <dbReference type="EMBL" id="QCW99553.1"/>
    </source>
</evidence>